<dbReference type="GO" id="GO:0051017">
    <property type="term" value="P:actin filament bundle assembly"/>
    <property type="evidence" value="ECO:0007669"/>
    <property type="project" value="TreeGrafter"/>
</dbReference>
<feature type="domain" description="SH3" evidence="5">
    <location>
        <begin position="508"/>
        <end position="567"/>
    </location>
</feature>
<dbReference type="SMART" id="SM00326">
    <property type="entry name" value="SH3"/>
    <property type="match status" value="1"/>
</dbReference>
<evidence type="ECO:0000256" key="4">
    <source>
        <dbReference type="SAM" id="MobiDB-lite"/>
    </source>
</evidence>
<dbReference type="Gene3D" id="2.30.30.40">
    <property type="entry name" value="SH3 Domains"/>
    <property type="match status" value="1"/>
</dbReference>
<evidence type="ECO:0000313" key="6">
    <source>
        <dbReference type="EMBL" id="VWP01662.1"/>
    </source>
</evidence>
<dbReference type="InterPro" id="IPR033643">
    <property type="entry name" value="SYLF_SH3YL1-like"/>
</dbReference>
<dbReference type="AlphaFoldDB" id="A0A5K1K738"/>
<feature type="compositionally biased region" description="Basic and acidic residues" evidence="4">
    <location>
        <begin position="387"/>
        <end position="406"/>
    </location>
</feature>
<feature type="compositionally biased region" description="Polar residues" evidence="4">
    <location>
        <begin position="345"/>
        <end position="359"/>
    </location>
</feature>
<dbReference type="GO" id="GO:0051666">
    <property type="term" value="P:actin cortical patch localization"/>
    <property type="evidence" value="ECO:0007669"/>
    <property type="project" value="TreeGrafter"/>
</dbReference>
<dbReference type="GO" id="GO:0030479">
    <property type="term" value="C:actin cortical patch"/>
    <property type="evidence" value="ECO:0007669"/>
    <property type="project" value="TreeGrafter"/>
</dbReference>
<accession>A0A5K1K738</accession>
<dbReference type="InterPro" id="IPR007461">
    <property type="entry name" value="Ysc84_actin-binding"/>
</dbReference>
<feature type="compositionally biased region" description="Basic and acidic residues" evidence="4">
    <location>
        <begin position="331"/>
        <end position="342"/>
    </location>
</feature>
<dbReference type="GO" id="GO:0035091">
    <property type="term" value="F:phosphatidylinositol binding"/>
    <property type="evidence" value="ECO:0007669"/>
    <property type="project" value="TreeGrafter"/>
</dbReference>
<protein>
    <submittedName>
        <fullName evidence="6">N/A</fullName>
    </submittedName>
</protein>
<evidence type="ECO:0000259" key="5">
    <source>
        <dbReference type="PROSITE" id="PS50002"/>
    </source>
</evidence>
<name>A0A5K1K738_9APHY</name>
<dbReference type="EMBL" id="LR729559">
    <property type="protein sequence ID" value="VWP01662.1"/>
    <property type="molecule type" value="Genomic_DNA"/>
</dbReference>
<proteinExistence type="inferred from homology"/>
<dbReference type="GO" id="GO:0051015">
    <property type="term" value="F:actin filament binding"/>
    <property type="evidence" value="ECO:0007669"/>
    <property type="project" value="TreeGrafter"/>
</dbReference>
<evidence type="ECO:0000256" key="3">
    <source>
        <dbReference type="PROSITE-ProRule" id="PRU00192"/>
    </source>
</evidence>
<dbReference type="InterPro" id="IPR001452">
    <property type="entry name" value="SH3_domain"/>
</dbReference>
<reference evidence="6" key="1">
    <citation type="submission" date="2019-10" db="EMBL/GenBank/DDBJ databases">
        <authorList>
            <person name="Nor Muhammad N."/>
        </authorList>
    </citation>
    <scope>NUCLEOTIDE SEQUENCE</scope>
</reference>
<comment type="similarity">
    <text evidence="1">Belongs to the SH3YL1 family.</text>
</comment>
<gene>
    <name evidence="6" type="primary">Q9UVN5</name>
</gene>
<dbReference type="SUPFAM" id="SSF50044">
    <property type="entry name" value="SH3-domain"/>
    <property type="match status" value="1"/>
</dbReference>
<dbReference type="InterPro" id="IPR036028">
    <property type="entry name" value="SH3-like_dom_sf"/>
</dbReference>
<feature type="compositionally biased region" description="Low complexity" evidence="4">
    <location>
        <begin position="257"/>
        <end position="279"/>
    </location>
</feature>
<evidence type="ECO:0000256" key="1">
    <source>
        <dbReference type="ARBA" id="ARBA00007761"/>
    </source>
</evidence>
<dbReference type="FunFam" id="2.30.30.40:FF:000100">
    <property type="entry name" value="SH3 domain-containing YSC84-like protein 1"/>
    <property type="match status" value="1"/>
</dbReference>
<feature type="region of interest" description="Disordered" evidence="4">
    <location>
        <begin position="224"/>
        <end position="432"/>
    </location>
</feature>
<dbReference type="PRINTS" id="PR00452">
    <property type="entry name" value="SH3DOMAIN"/>
</dbReference>
<dbReference type="Pfam" id="PF00018">
    <property type="entry name" value="SH3_1"/>
    <property type="match status" value="1"/>
</dbReference>
<dbReference type="PROSITE" id="PS50002">
    <property type="entry name" value="SH3"/>
    <property type="match status" value="1"/>
</dbReference>
<dbReference type="PANTHER" id="PTHR15629">
    <property type="entry name" value="SH3YL1 PROTEIN"/>
    <property type="match status" value="1"/>
</dbReference>
<dbReference type="PANTHER" id="PTHR15629:SF2">
    <property type="entry name" value="SH3 DOMAIN-CONTAINING YSC84-LIKE PROTEIN 1"/>
    <property type="match status" value="1"/>
</dbReference>
<keyword evidence="2 3" id="KW-0728">SH3 domain</keyword>
<feature type="region of interest" description="Disordered" evidence="4">
    <location>
        <begin position="473"/>
        <end position="495"/>
    </location>
</feature>
<feature type="compositionally biased region" description="Low complexity" evidence="4">
    <location>
        <begin position="316"/>
        <end position="330"/>
    </location>
</feature>
<feature type="compositionally biased region" description="Low complexity" evidence="4">
    <location>
        <begin position="480"/>
        <end position="490"/>
    </location>
</feature>
<dbReference type="CDD" id="cd11525">
    <property type="entry name" value="SYLF_SH3YL1_like"/>
    <property type="match status" value="1"/>
</dbReference>
<sequence length="567" mass="60269">MKFNTPLPQPLPKECQKAAQIFKSFVDSGNNGLDGVIPRSVLENAKGFAIFTVFKAGFLFSARAGSGIVIAKLEDGTWSAPSAIGSAGLGVGGQAGAEMTDFLVVLNSRSKSFMAAGSLTLGGNLSLAVGPLGRNGEAIGSLNTSGKVAAMYSYSKTRGLFGGVSIEGSVIVERQDANAQAYRADVTAKQLLSGAIPPPDWASSLIKTLESCTGLPGGRQWVQDFQDHHPNDPYMFGGVESPGLGNAPFDSRDFRESPSGGATTPRTGTPPIGGSVNGKLSKKKKEKSSSISFPPLQWGRQKSSGSYFSDFHDPSRAPALADAPAPSPKLAPEDRPSPRLDRVLNPSTGLFETRFQSDYISDDQLRQHPPLNRRTSAAGGPSLTPSKGKDGGWDRDRDSRKTRDDEHEWEPDSPFNDLPSGAFSEARSNMSDATSHRRAFSAYAPSASGPMRKSSNPFEAWAAREEETFDDDLLGGGRSAAGTRSSAGPGKPWIAPKKELTRPLLPHEGVARAIALYDFKAVQAGDLSFSKGQVITVTAKSEDTNTWWTGKVDGREGIFPANFVEVV</sequence>
<organism evidence="6">
    <name type="scientific">Ganoderma boninense</name>
    <dbReference type="NCBI Taxonomy" id="34458"/>
    <lineage>
        <taxon>Eukaryota</taxon>
        <taxon>Fungi</taxon>
        <taxon>Dikarya</taxon>
        <taxon>Basidiomycota</taxon>
        <taxon>Agaricomycotina</taxon>
        <taxon>Agaricomycetes</taxon>
        <taxon>Polyporales</taxon>
        <taxon>Polyporaceae</taxon>
        <taxon>Ganoderma</taxon>
    </lineage>
</organism>
<dbReference type="InterPro" id="IPR051702">
    <property type="entry name" value="SH3_domain_YSC84-like"/>
</dbReference>
<dbReference type="Pfam" id="PF04366">
    <property type="entry name" value="Ysc84"/>
    <property type="match status" value="1"/>
</dbReference>
<evidence type="ECO:0000256" key="2">
    <source>
        <dbReference type="ARBA" id="ARBA00022443"/>
    </source>
</evidence>